<proteinExistence type="predicted"/>
<evidence type="ECO:0000313" key="1">
    <source>
        <dbReference type="EMBL" id="VDN11912.1"/>
    </source>
</evidence>
<dbReference type="EMBL" id="UYRU01052534">
    <property type="protein sequence ID" value="VDN11912.1"/>
    <property type="molecule type" value="Genomic_DNA"/>
</dbReference>
<dbReference type="OrthoDB" id="6274432at2759"/>
<dbReference type="Proteomes" id="UP000281553">
    <property type="component" value="Unassembled WGS sequence"/>
</dbReference>
<evidence type="ECO:0000313" key="2">
    <source>
        <dbReference type="Proteomes" id="UP000281553"/>
    </source>
</evidence>
<sequence>MRSRVMRIKDRFNTNEQLDVVYRIPCLNCPINYTGQTGRKLGSRIHEDTLTVWGGDTLLQVASHIYETGHEFNFGAARIIAHAGRKTGREVIEAWASDDNSVNRCIELAPAYVALRSYLQTHGTGG</sequence>
<organism evidence="1 2">
    <name type="scientific">Dibothriocephalus latus</name>
    <name type="common">Fish tapeworm</name>
    <name type="synonym">Diphyllobothrium latum</name>
    <dbReference type="NCBI Taxonomy" id="60516"/>
    <lineage>
        <taxon>Eukaryota</taxon>
        <taxon>Metazoa</taxon>
        <taxon>Spiralia</taxon>
        <taxon>Lophotrochozoa</taxon>
        <taxon>Platyhelminthes</taxon>
        <taxon>Cestoda</taxon>
        <taxon>Eucestoda</taxon>
        <taxon>Diphyllobothriidea</taxon>
        <taxon>Diphyllobothriidae</taxon>
        <taxon>Dibothriocephalus</taxon>
    </lineage>
</organism>
<gene>
    <name evidence="1" type="ORF">DILT_LOCUS7743</name>
</gene>
<keyword evidence="2" id="KW-1185">Reference proteome</keyword>
<reference evidence="1 2" key="1">
    <citation type="submission" date="2018-11" db="EMBL/GenBank/DDBJ databases">
        <authorList>
            <consortium name="Pathogen Informatics"/>
        </authorList>
    </citation>
    <scope>NUCLEOTIDE SEQUENCE [LARGE SCALE GENOMIC DNA]</scope>
</reference>
<protein>
    <submittedName>
        <fullName evidence="1">Uncharacterized protein</fullName>
    </submittedName>
</protein>
<accession>A0A3P7NTZ8</accession>
<name>A0A3P7NTZ8_DIBLA</name>
<dbReference type="AlphaFoldDB" id="A0A3P7NTZ8"/>